<gene>
    <name evidence="5" type="ORF">ABS770_05340</name>
</gene>
<organism evidence="5 6">
    <name type="scientific">Methylobacterium brachiatum</name>
    <dbReference type="NCBI Taxonomy" id="269660"/>
    <lineage>
        <taxon>Bacteria</taxon>
        <taxon>Pseudomonadati</taxon>
        <taxon>Pseudomonadota</taxon>
        <taxon>Alphaproteobacteria</taxon>
        <taxon>Hyphomicrobiales</taxon>
        <taxon>Methylobacteriaceae</taxon>
        <taxon>Methylobacterium</taxon>
    </lineage>
</organism>
<keyword evidence="2 4" id="KW-1133">Transmembrane helix</keyword>
<feature type="transmembrane region" description="Helical" evidence="4">
    <location>
        <begin position="215"/>
        <end position="241"/>
    </location>
</feature>
<feature type="transmembrane region" description="Helical" evidence="4">
    <location>
        <begin position="81"/>
        <end position="100"/>
    </location>
</feature>
<dbReference type="Pfam" id="PF07690">
    <property type="entry name" value="MFS_1"/>
    <property type="match status" value="1"/>
</dbReference>
<name>A0ABV1QZ02_9HYPH</name>
<evidence type="ECO:0000256" key="1">
    <source>
        <dbReference type="ARBA" id="ARBA00022692"/>
    </source>
</evidence>
<protein>
    <submittedName>
        <fullName evidence="5">MFS transporter</fullName>
    </submittedName>
</protein>
<keyword evidence="1 4" id="KW-0812">Transmembrane</keyword>
<dbReference type="RefSeq" id="WP_328505088.1">
    <property type="nucleotide sequence ID" value="NZ_JAJALK010000006.1"/>
</dbReference>
<evidence type="ECO:0000256" key="4">
    <source>
        <dbReference type="SAM" id="Phobius"/>
    </source>
</evidence>
<dbReference type="InterPro" id="IPR036259">
    <property type="entry name" value="MFS_trans_sf"/>
</dbReference>
<dbReference type="SUPFAM" id="SSF103473">
    <property type="entry name" value="MFS general substrate transporter"/>
    <property type="match status" value="1"/>
</dbReference>
<feature type="transmembrane region" description="Helical" evidence="4">
    <location>
        <begin position="167"/>
        <end position="186"/>
    </location>
</feature>
<feature type="transmembrane region" description="Helical" evidence="4">
    <location>
        <begin position="12"/>
        <end position="36"/>
    </location>
</feature>
<accession>A0ABV1QZ02</accession>
<keyword evidence="3 4" id="KW-0472">Membrane</keyword>
<evidence type="ECO:0000313" key="5">
    <source>
        <dbReference type="EMBL" id="MER2287675.1"/>
    </source>
</evidence>
<feature type="transmembrane region" description="Helical" evidence="4">
    <location>
        <begin position="369"/>
        <end position="388"/>
    </location>
</feature>
<feature type="transmembrane region" description="Helical" evidence="4">
    <location>
        <begin position="278"/>
        <end position="298"/>
    </location>
</feature>
<reference evidence="5" key="1">
    <citation type="submission" date="2024-06" db="EMBL/GenBank/DDBJ databases">
        <authorList>
            <person name="Campbell A.G."/>
        </authorList>
    </citation>
    <scope>NUCLEOTIDE SEQUENCE</scope>
    <source>
        <strain evidence="5">EM17</strain>
    </source>
</reference>
<feature type="transmembrane region" description="Helical" evidence="4">
    <location>
        <begin position="106"/>
        <end position="128"/>
    </location>
</feature>
<sequence length="401" mass="40596">MSPASLRPARASLRVLIVLAVAQIIGWGSVGLTAVVAPLVAADLGMDLPAVFAGNSILYATMGLSAPILERAFVRYGARSVMIAGSALAGPGFVGLALASGPISYFAAWILLGVAGSATLTNAASILLNEIAGSGARRAIAALMLVTGLSSSLFWPTTAFLTGLGGWRGTCLIYAGAMWFLCLPLYGRGLSPRAPPAAGVEPGPDAIAPPRSSTFWLIACGITLNAFVTFGLSAILIELLVTEGVSRPDAVGYGAMLGVVQVGARGIDFLGGGRWDGLTSGLFAGILVVTALILLAAGGGTPGAAMVFILLYGLGSGVLAVVRATLPLAFYDRGAYARAASRIALPLNLVTAAAPPILATILTSFGREAVLLLTAGCVLTATGIFLSLTRHRPAAPTPIRA</sequence>
<evidence type="ECO:0000256" key="3">
    <source>
        <dbReference type="ARBA" id="ARBA00023136"/>
    </source>
</evidence>
<evidence type="ECO:0000313" key="6">
    <source>
        <dbReference type="Proteomes" id="UP001432995"/>
    </source>
</evidence>
<evidence type="ECO:0000256" key="2">
    <source>
        <dbReference type="ARBA" id="ARBA00022989"/>
    </source>
</evidence>
<comment type="caution">
    <text evidence="5">The sequence shown here is derived from an EMBL/GenBank/DDBJ whole genome shotgun (WGS) entry which is preliminary data.</text>
</comment>
<feature type="transmembrane region" description="Helical" evidence="4">
    <location>
        <begin position="304"/>
        <end position="331"/>
    </location>
</feature>
<feature type="transmembrane region" description="Helical" evidence="4">
    <location>
        <begin position="48"/>
        <end position="69"/>
    </location>
</feature>
<feature type="transmembrane region" description="Helical" evidence="4">
    <location>
        <begin position="253"/>
        <end position="271"/>
    </location>
</feature>
<keyword evidence="6" id="KW-1185">Reference proteome</keyword>
<dbReference type="EMBL" id="JBELQD010000003">
    <property type="protein sequence ID" value="MER2287675.1"/>
    <property type="molecule type" value="Genomic_DNA"/>
</dbReference>
<proteinExistence type="predicted"/>
<feature type="transmembrane region" description="Helical" evidence="4">
    <location>
        <begin position="343"/>
        <end position="363"/>
    </location>
</feature>
<dbReference type="Gene3D" id="1.20.1250.20">
    <property type="entry name" value="MFS general substrate transporter like domains"/>
    <property type="match status" value="1"/>
</dbReference>
<dbReference type="Proteomes" id="UP001432995">
    <property type="component" value="Unassembled WGS sequence"/>
</dbReference>
<feature type="transmembrane region" description="Helical" evidence="4">
    <location>
        <begin position="140"/>
        <end position="161"/>
    </location>
</feature>
<dbReference type="InterPro" id="IPR011701">
    <property type="entry name" value="MFS"/>
</dbReference>